<keyword evidence="2" id="KW-0547">Nucleotide-binding</keyword>
<gene>
    <name evidence="4" type="ORF">TSIB3V08_LOCUS4363</name>
</gene>
<evidence type="ECO:0000313" key="4">
    <source>
        <dbReference type="EMBL" id="CAD7260179.1"/>
    </source>
</evidence>
<evidence type="ECO:0000256" key="3">
    <source>
        <dbReference type="ARBA" id="ARBA00023134"/>
    </source>
</evidence>
<dbReference type="PANTHER" id="PTHR43721">
    <property type="entry name" value="ELONGATION FACTOR TU-RELATED"/>
    <property type="match status" value="1"/>
</dbReference>
<sequence length="122" mass="13143">MGAEYSGELVTDSLENMDCGAVQAVEGLGGASCTIATICVLYHTTAIYPGFQTTVHIGNIRQTAVIEGIMATGGIHTNDQASALFRFVRHPEYVKEGMRLLFREGRTKGIGKITQVFPIQPP</sequence>
<dbReference type="SUPFAM" id="SSF50465">
    <property type="entry name" value="EF-Tu/eEF-1alpha/eIF2-gamma C-terminal domain"/>
    <property type="match status" value="1"/>
</dbReference>
<name>A0A7R9FZI6_TIMSH</name>
<protein>
    <submittedName>
        <fullName evidence="4">Uncharacterized protein</fullName>
    </submittedName>
</protein>
<dbReference type="CDD" id="cd03708">
    <property type="entry name" value="GTPBP_III"/>
    <property type="match status" value="1"/>
</dbReference>
<proteinExistence type="predicted"/>
<comment type="subcellular location">
    <subcellularLocation>
        <location evidence="1">Cytoplasm</location>
    </subcellularLocation>
</comment>
<reference evidence="4" key="1">
    <citation type="submission" date="2020-11" db="EMBL/GenBank/DDBJ databases">
        <authorList>
            <person name="Tran Van P."/>
        </authorList>
    </citation>
    <scope>NUCLEOTIDE SEQUENCE</scope>
</reference>
<evidence type="ECO:0000256" key="1">
    <source>
        <dbReference type="ARBA" id="ARBA00004496"/>
    </source>
</evidence>
<dbReference type="GO" id="GO:0003746">
    <property type="term" value="F:translation elongation factor activity"/>
    <property type="evidence" value="ECO:0007669"/>
    <property type="project" value="TreeGrafter"/>
</dbReference>
<accession>A0A7R9FZI6</accession>
<dbReference type="PANTHER" id="PTHR43721:SF3">
    <property type="entry name" value="GTP-BINDING PROTEIN 2"/>
    <property type="match status" value="1"/>
</dbReference>
<dbReference type="EMBL" id="OC001549">
    <property type="protein sequence ID" value="CAD7260179.1"/>
    <property type="molecule type" value="Genomic_DNA"/>
</dbReference>
<evidence type="ECO:0000256" key="2">
    <source>
        <dbReference type="ARBA" id="ARBA00022741"/>
    </source>
</evidence>
<organism evidence="4">
    <name type="scientific">Timema shepardi</name>
    <name type="common">Walking stick</name>
    <dbReference type="NCBI Taxonomy" id="629360"/>
    <lineage>
        <taxon>Eukaryota</taxon>
        <taxon>Metazoa</taxon>
        <taxon>Ecdysozoa</taxon>
        <taxon>Arthropoda</taxon>
        <taxon>Hexapoda</taxon>
        <taxon>Insecta</taxon>
        <taxon>Pterygota</taxon>
        <taxon>Neoptera</taxon>
        <taxon>Polyneoptera</taxon>
        <taxon>Phasmatodea</taxon>
        <taxon>Timematodea</taxon>
        <taxon>Timematoidea</taxon>
        <taxon>Timematidae</taxon>
        <taxon>Timema</taxon>
    </lineage>
</organism>
<dbReference type="AlphaFoldDB" id="A0A7R9FZI6"/>
<dbReference type="GO" id="GO:0005525">
    <property type="term" value="F:GTP binding"/>
    <property type="evidence" value="ECO:0007669"/>
    <property type="project" value="UniProtKB-KW"/>
</dbReference>
<keyword evidence="3" id="KW-0342">GTP-binding</keyword>
<dbReference type="GO" id="GO:0005737">
    <property type="term" value="C:cytoplasm"/>
    <property type="evidence" value="ECO:0007669"/>
    <property type="project" value="UniProtKB-SubCell"/>
</dbReference>
<dbReference type="InterPro" id="IPR050055">
    <property type="entry name" value="EF-Tu_GTPase"/>
</dbReference>
<dbReference type="InterPro" id="IPR009001">
    <property type="entry name" value="Transl_elong_EF1A/Init_IF2_C"/>
</dbReference>